<organism evidence="1 2">
    <name type="scientific">Citrus sinensis</name>
    <name type="common">Sweet orange</name>
    <name type="synonym">Citrus aurantium var. sinensis</name>
    <dbReference type="NCBI Taxonomy" id="2711"/>
    <lineage>
        <taxon>Eukaryota</taxon>
        <taxon>Viridiplantae</taxon>
        <taxon>Streptophyta</taxon>
        <taxon>Embryophyta</taxon>
        <taxon>Tracheophyta</taxon>
        <taxon>Spermatophyta</taxon>
        <taxon>Magnoliopsida</taxon>
        <taxon>eudicotyledons</taxon>
        <taxon>Gunneridae</taxon>
        <taxon>Pentapetalae</taxon>
        <taxon>rosids</taxon>
        <taxon>malvids</taxon>
        <taxon>Sapindales</taxon>
        <taxon>Rutaceae</taxon>
        <taxon>Aurantioideae</taxon>
        <taxon>Citrus</taxon>
    </lineage>
</organism>
<sequence>MTPYSLLKLQNDSRFFQIGSIFLALHDASDVFMEVAKVFKYFENELGATVIFGLFAISRVILQLIFFSFRVIKCTRDMFIYYMFNTMLLMLFVFQIYWWVLISSMIWRRLKSGKLREDIRSVFLDDIINIKRF</sequence>
<accession>A0ACB8JDH7</accession>
<evidence type="ECO:0000313" key="2">
    <source>
        <dbReference type="Proteomes" id="UP000829398"/>
    </source>
</evidence>
<name>A0ACB8JDH7_CITSI</name>
<gene>
    <name evidence="1" type="ORF">KPL71_021224</name>
</gene>
<dbReference type="Proteomes" id="UP000829398">
    <property type="component" value="Chromosome 7"/>
</dbReference>
<protein>
    <submittedName>
        <fullName evidence="1">LAG1 longevity assurance</fullName>
    </submittedName>
</protein>
<proteinExistence type="predicted"/>
<dbReference type="EMBL" id="CM039176">
    <property type="protein sequence ID" value="KAH9715857.1"/>
    <property type="molecule type" value="Genomic_DNA"/>
</dbReference>
<reference evidence="2" key="1">
    <citation type="journal article" date="2023" name="Hortic. Res.">
        <title>A chromosome-level phased genome enabling allele-level studies in sweet orange: a case study on citrus Huanglongbing tolerance.</title>
        <authorList>
            <person name="Wu B."/>
            <person name="Yu Q."/>
            <person name="Deng Z."/>
            <person name="Duan Y."/>
            <person name="Luo F."/>
            <person name="Gmitter F. Jr."/>
        </authorList>
    </citation>
    <scope>NUCLEOTIDE SEQUENCE [LARGE SCALE GENOMIC DNA]</scope>
    <source>
        <strain evidence="2">cv. Valencia</strain>
    </source>
</reference>
<keyword evidence="2" id="KW-1185">Reference proteome</keyword>
<comment type="caution">
    <text evidence="1">The sequence shown here is derived from an EMBL/GenBank/DDBJ whole genome shotgun (WGS) entry which is preliminary data.</text>
</comment>
<evidence type="ECO:0000313" key="1">
    <source>
        <dbReference type="EMBL" id="KAH9715857.1"/>
    </source>
</evidence>